<comment type="caution">
    <text evidence="2">The sequence shown here is derived from an EMBL/GenBank/DDBJ whole genome shotgun (WGS) entry which is preliminary data.</text>
</comment>
<protein>
    <recommendedName>
        <fullName evidence="1">PiggyBac transposable element-derived protein domain-containing protein</fullName>
    </recommendedName>
</protein>
<dbReference type="InterPro" id="IPR029526">
    <property type="entry name" value="PGBD"/>
</dbReference>
<reference evidence="2" key="2">
    <citation type="submission" date="2017-10" db="EMBL/GenBank/DDBJ databases">
        <title>Ladona fulva Genome sequencing and assembly.</title>
        <authorList>
            <person name="Murali S."/>
            <person name="Richards S."/>
            <person name="Bandaranaike D."/>
            <person name="Bellair M."/>
            <person name="Blankenburg K."/>
            <person name="Chao H."/>
            <person name="Dinh H."/>
            <person name="Doddapaneni H."/>
            <person name="Dugan-Rocha S."/>
            <person name="Elkadiri S."/>
            <person name="Gnanaolivu R."/>
            <person name="Hernandez B."/>
            <person name="Skinner E."/>
            <person name="Javaid M."/>
            <person name="Lee S."/>
            <person name="Li M."/>
            <person name="Ming W."/>
            <person name="Munidasa M."/>
            <person name="Muniz J."/>
            <person name="Nguyen L."/>
            <person name="Hughes D."/>
            <person name="Osuji N."/>
            <person name="Pu L.-L."/>
            <person name="Puazo M."/>
            <person name="Qu C."/>
            <person name="Quiroz J."/>
            <person name="Raj R."/>
            <person name="Weissenberger G."/>
            <person name="Xin Y."/>
            <person name="Zou X."/>
            <person name="Han Y."/>
            <person name="Worley K."/>
            <person name="Muzny D."/>
            <person name="Gibbs R."/>
        </authorList>
    </citation>
    <scope>NUCLEOTIDE SEQUENCE</scope>
    <source>
        <strain evidence="2">Sampled in the wild</strain>
    </source>
</reference>
<feature type="domain" description="PiggyBac transposable element-derived protein" evidence="1">
    <location>
        <begin position="123"/>
        <end position="184"/>
    </location>
</feature>
<keyword evidence="3" id="KW-1185">Reference proteome</keyword>
<dbReference type="Proteomes" id="UP000792457">
    <property type="component" value="Unassembled WGS sequence"/>
</dbReference>
<accession>A0A8K0KML2</accession>
<name>A0A8K0KML2_LADFU</name>
<evidence type="ECO:0000313" key="3">
    <source>
        <dbReference type="Proteomes" id="UP000792457"/>
    </source>
</evidence>
<organism evidence="2 3">
    <name type="scientific">Ladona fulva</name>
    <name type="common">Scarce chaser dragonfly</name>
    <name type="synonym">Libellula fulva</name>
    <dbReference type="NCBI Taxonomy" id="123851"/>
    <lineage>
        <taxon>Eukaryota</taxon>
        <taxon>Metazoa</taxon>
        <taxon>Ecdysozoa</taxon>
        <taxon>Arthropoda</taxon>
        <taxon>Hexapoda</taxon>
        <taxon>Insecta</taxon>
        <taxon>Pterygota</taxon>
        <taxon>Palaeoptera</taxon>
        <taxon>Odonata</taxon>
        <taxon>Epiprocta</taxon>
        <taxon>Anisoptera</taxon>
        <taxon>Libelluloidea</taxon>
        <taxon>Libellulidae</taxon>
        <taxon>Ladona</taxon>
    </lineage>
</organism>
<proteinExistence type="predicted"/>
<evidence type="ECO:0000259" key="1">
    <source>
        <dbReference type="Pfam" id="PF13843"/>
    </source>
</evidence>
<dbReference type="PANTHER" id="PTHR46599:SF3">
    <property type="entry name" value="PIGGYBAC TRANSPOSABLE ELEMENT-DERIVED PROTEIN 4"/>
    <property type="match status" value="1"/>
</dbReference>
<dbReference type="EMBL" id="KZ308863">
    <property type="protein sequence ID" value="KAG8235003.1"/>
    <property type="molecule type" value="Genomic_DNA"/>
</dbReference>
<dbReference type="PANTHER" id="PTHR46599">
    <property type="entry name" value="PIGGYBAC TRANSPOSABLE ELEMENT-DERIVED PROTEIN 4"/>
    <property type="match status" value="1"/>
</dbReference>
<gene>
    <name evidence="2" type="ORF">J437_LFUL013883</name>
</gene>
<dbReference type="Pfam" id="PF13843">
    <property type="entry name" value="DDE_Tnp_1_7"/>
    <property type="match status" value="1"/>
</dbReference>
<reference evidence="2" key="1">
    <citation type="submission" date="2013-04" db="EMBL/GenBank/DDBJ databases">
        <authorList>
            <person name="Qu J."/>
            <person name="Murali S.C."/>
            <person name="Bandaranaike D."/>
            <person name="Bellair M."/>
            <person name="Blankenburg K."/>
            <person name="Chao H."/>
            <person name="Dinh H."/>
            <person name="Doddapaneni H."/>
            <person name="Downs B."/>
            <person name="Dugan-Rocha S."/>
            <person name="Elkadiri S."/>
            <person name="Gnanaolivu R.D."/>
            <person name="Hernandez B."/>
            <person name="Javaid M."/>
            <person name="Jayaseelan J.C."/>
            <person name="Lee S."/>
            <person name="Li M."/>
            <person name="Ming W."/>
            <person name="Munidasa M."/>
            <person name="Muniz J."/>
            <person name="Nguyen L."/>
            <person name="Ongeri F."/>
            <person name="Osuji N."/>
            <person name="Pu L.-L."/>
            <person name="Puazo M."/>
            <person name="Qu C."/>
            <person name="Quiroz J."/>
            <person name="Raj R."/>
            <person name="Weissenberger G."/>
            <person name="Xin Y."/>
            <person name="Zou X."/>
            <person name="Han Y."/>
            <person name="Richards S."/>
            <person name="Worley K."/>
            <person name="Muzny D."/>
            <person name="Gibbs R."/>
        </authorList>
    </citation>
    <scope>NUCLEOTIDE SEQUENCE</scope>
    <source>
        <strain evidence="2">Sampled in the wild</strain>
    </source>
</reference>
<evidence type="ECO:0000313" key="2">
    <source>
        <dbReference type="EMBL" id="KAG8235003.1"/>
    </source>
</evidence>
<dbReference type="AlphaFoldDB" id="A0A8K0KML2"/>
<sequence length="245" mass="27537">MPACVILWRSHTQGAKEPHVAREPRKLGPIALDASPLMYGEEMEKSTREAATTLRLGKELQENKKLKEWYSWWTSGPSAREQAVGSTNTTKWKDLPSSRTNIPFNRPFGMKTPPSEETLHLFAYFLLLFSDNFFDLIVKQTNDYAKHVLSENVRSCISLWKKTITAEMKVVISELFLMGIIRLSNEGGGAQHHTSKQANSLPGSLINRADRHDVSCVKPTFPPSISTLVAKFSDVITLKLGLTKH</sequence>